<evidence type="ECO:0000256" key="2">
    <source>
        <dbReference type="SAM" id="Phobius"/>
    </source>
</evidence>
<evidence type="ECO:0000259" key="3">
    <source>
        <dbReference type="Pfam" id="PF05569"/>
    </source>
</evidence>
<dbReference type="PANTHER" id="PTHR34978:SF3">
    <property type="entry name" value="SLR0241 PROTEIN"/>
    <property type="match status" value="1"/>
</dbReference>
<dbReference type="CDD" id="cd07341">
    <property type="entry name" value="M56_BlaR1_MecR1_like"/>
    <property type="match status" value="1"/>
</dbReference>
<evidence type="ECO:0000256" key="1">
    <source>
        <dbReference type="SAM" id="MobiDB-lite"/>
    </source>
</evidence>
<feature type="region of interest" description="Disordered" evidence="1">
    <location>
        <begin position="327"/>
        <end position="351"/>
    </location>
</feature>
<accession>A0A2A4B3D4</accession>
<dbReference type="PANTHER" id="PTHR34978">
    <property type="entry name" value="POSSIBLE SENSOR-TRANSDUCER PROTEIN BLAR"/>
    <property type="match status" value="1"/>
</dbReference>
<keyword evidence="5" id="KW-1185">Reference proteome</keyword>
<keyword evidence="2" id="KW-0472">Membrane</keyword>
<name>A0A2A4B3D4_9SPHN</name>
<sequence length="513" mass="55326">MIAWAIETLVATTLLMGLVLAIRAPVRRWVGPQIAYALWAIPLLRMLMPPMPAEWREAGVAPVAIASDVLAQYVDLPAVTDAPIEAGLPWAAMFVAVWALGALGFAGWHLIVYSRFCARIKAGARRQAALVGGRVAMIESDAAAGPLAFGIWRKYVAFPADFAERYDDLERDLALAHELGHHARGDLAANWAALAMLAFHWFNPVAWRAFRAFRADQEMACDALVLAGRHPALRHAYGRAIVKSAHGGAVSAACHLHTINEIKGRLRMLTHHQKPDRRTTRAGLAGITALALTGLALTASGTRAAENLKARVEDRIGVRIADIELPQLPTPPEAPAAPEAPPAPAAIEAPDAPPAPAAYVYRAKDGKRTIVLRRNHRIDRDELNRLTAEAQRSAAEAERMAATIRVPEIREKSCGGDGPVSYSDRAADGRTITRTVICTDRIKRMAERAHHDAGRAQYAALAAARSGKAIARSSISTARAHVEADGELSEAERQRALAALDEAMAELDSEHGD</sequence>
<dbReference type="AlphaFoldDB" id="A0A2A4B3D4"/>
<dbReference type="InterPro" id="IPR052173">
    <property type="entry name" value="Beta-lactam_resp_regulator"/>
</dbReference>
<organism evidence="4 5">
    <name type="scientific">Sphingomonas spermidinifaciens</name>
    <dbReference type="NCBI Taxonomy" id="1141889"/>
    <lineage>
        <taxon>Bacteria</taxon>
        <taxon>Pseudomonadati</taxon>
        <taxon>Pseudomonadota</taxon>
        <taxon>Alphaproteobacteria</taxon>
        <taxon>Sphingomonadales</taxon>
        <taxon>Sphingomonadaceae</taxon>
        <taxon>Sphingomonas</taxon>
    </lineage>
</organism>
<dbReference type="RefSeq" id="WP_096343843.1">
    <property type="nucleotide sequence ID" value="NZ_NWMW01000002.1"/>
</dbReference>
<gene>
    <name evidence="4" type="ORF">COC42_13675</name>
</gene>
<keyword evidence="2" id="KW-1133">Transmembrane helix</keyword>
<dbReference type="Proteomes" id="UP000218366">
    <property type="component" value="Unassembled WGS sequence"/>
</dbReference>
<comment type="caution">
    <text evidence="4">The sequence shown here is derived from an EMBL/GenBank/DDBJ whole genome shotgun (WGS) entry which is preliminary data.</text>
</comment>
<evidence type="ECO:0000313" key="5">
    <source>
        <dbReference type="Proteomes" id="UP000218366"/>
    </source>
</evidence>
<evidence type="ECO:0000313" key="4">
    <source>
        <dbReference type="EMBL" id="PCD02465.1"/>
    </source>
</evidence>
<feature type="transmembrane region" description="Helical" evidence="2">
    <location>
        <begin position="282"/>
        <end position="301"/>
    </location>
</feature>
<dbReference type="OrthoDB" id="1628901at2"/>
<feature type="compositionally biased region" description="Pro residues" evidence="1">
    <location>
        <begin position="328"/>
        <end position="344"/>
    </location>
</feature>
<feature type="transmembrane region" description="Helical" evidence="2">
    <location>
        <begin position="90"/>
        <end position="111"/>
    </location>
</feature>
<keyword evidence="2" id="KW-0812">Transmembrane</keyword>
<proteinExistence type="predicted"/>
<dbReference type="EMBL" id="NWMW01000002">
    <property type="protein sequence ID" value="PCD02465.1"/>
    <property type="molecule type" value="Genomic_DNA"/>
</dbReference>
<protein>
    <recommendedName>
        <fullName evidence="3">Peptidase M56 domain-containing protein</fullName>
    </recommendedName>
</protein>
<dbReference type="Pfam" id="PF05569">
    <property type="entry name" value="Peptidase_M56"/>
    <property type="match status" value="1"/>
</dbReference>
<feature type="transmembrane region" description="Helical" evidence="2">
    <location>
        <begin position="6"/>
        <end position="22"/>
    </location>
</feature>
<feature type="domain" description="Peptidase M56" evidence="3">
    <location>
        <begin position="6"/>
        <end position="269"/>
    </location>
</feature>
<dbReference type="InterPro" id="IPR008756">
    <property type="entry name" value="Peptidase_M56"/>
</dbReference>
<reference evidence="4 5" key="1">
    <citation type="submission" date="2017-09" db="EMBL/GenBank/DDBJ databases">
        <title>Sphingomonas spermidinifaciens 9NM-10, whole genome shotgun sequence.</title>
        <authorList>
            <person name="Feng G."/>
            <person name="Zhu H."/>
        </authorList>
    </citation>
    <scope>NUCLEOTIDE SEQUENCE [LARGE SCALE GENOMIC DNA]</scope>
    <source>
        <strain evidence="4 5">9NM-10</strain>
    </source>
</reference>
<feature type="transmembrane region" description="Helical" evidence="2">
    <location>
        <begin position="29"/>
        <end position="48"/>
    </location>
</feature>